<dbReference type="AlphaFoldDB" id="A0A165HVN8"/>
<feature type="region of interest" description="Disordered" evidence="1">
    <location>
        <begin position="394"/>
        <end position="434"/>
    </location>
</feature>
<reference evidence="2 3" key="1">
    <citation type="journal article" date="2016" name="Mol. Biol. Evol.">
        <title>Comparative Genomics of Early-Diverging Mushroom-Forming Fungi Provides Insights into the Origins of Lignocellulose Decay Capabilities.</title>
        <authorList>
            <person name="Nagy L.G."/>
            <person name="Riley R."/>
            <person name="Tritt A."/>
            <person name="Adam C."/>
            <person name="Daum C."/>
            <person name="Floudas D."/>
            <person name="Sun H."/>
            <person name="Yadav J.S."/>
            <person name="Pangilinan J."/>
            <person name="Larsson K.H."/>
            <person name="Matsuura K."/>
            <person name="Barry K."/>
            <person name="Labutti K."/>
            <person name="Kuo R."/>
            <person name="Ohm R.A."/>
            <person name="Bhattacharya S.S."/>
            <person name="Shirouzu T."/>
            <person name="Yoshinaga Y."/>
            <person name="Martin F.M."/>
            <person name="Grigoriev I.V."/>
            <person name="Hibbett D.S."/>
        </authorList>
    </citation>
    <scope>NUCLEOTIDE SEQUENCE [LARGE SCALE GENOMIC DNA]</scope>
    <source>
        <strain evidence="2 3">93-53</strain>
    </source>
</reference>
<dbReference type="EMBL" id="KV427606">
    <property type="protein sequence ID" value="KZT12252.1"/>
    <property type="molecule type" value="Genomic_DNA"/>
</dbReference>
<dbReference type="Proteomes" id="UP000076871">
    <property type="component" value="Unassembled WGS sequence"/>
</dbReference>
<evidence type="ECO:0000313" key="3">
    <source>
        <dbReference type="Proteomes" id="UP000076871"/>
    </source>
</evidence>
<name>A0A165HVN8_9APHY</name>
<dbReference type="OrthoDB" id="3208495at2759"/>
<dbReference type="Pfam" id="PF18759">
    <property type="entry name" value="Plavaka"/>
    <property type="match status" value="1"/>
</dbReference>
<proteinExistence type="predicted"/>
<dbReference type="InParanoid" id="A0A165HVN8"/>
<dbReference type="GeneID" id="63820710"/>
<dbReference type="RefSeq" id="XP_040769900.1">
    <property type="nucleotide sequence ID" value="XM_040903680.1"/>
</dbReference>
<sequence>MLDEYKTICAQPRNPDDPPETEVSIVPLMLWSDSTHLADFGNASLWPVYLFFGFISKYVRCKPSSFCAHHLAYLPSDVYEKLYGTSATADVLRFCKRELMQAIWVLVLDPEFMHAYEHGLLLKCRDGILRRLFPRFFTYSADYPEKILLACIRYLARCPCPRCLIEKSDIPKMGTPADSARRSKSRTDTSAIQNAIKRTRAWVFEKGISLGSKKIAKILDVQSLVPTRSAFSMRLAKFSFNVYSLFVPDLLHEFELGVWKAVFVHLLRVLHAEGQDRIQKLNSRFRKVPTFGRDTIRRFDTNVSALKKLAARDYEDILQCVIPVFDHLLPDEHNELVLDMLFILATWQALAKLRLHTTDTIVALRKTTKVLGAVVRHFKTTTCEDYETYELPKEEAARGRRTAARKFKQGENMTNKHSSKGKKKDTGPASGSTRKKKEFNLVTYKWHSLGDYAAAIETYGPTDNYTMQTSKHSGQERTNSTIPGKSRSMNDVLPSYVIFIDVGAAALTFTTLDPLPASTHMEDHYHISERAPHSENIHCWLREQQSDPAVKNFLLNLKTHLLARLRMMAYDGDETEFSPEDLDTMRIVDNRIYFHKVVRINYTTYDMRRAQDSINPRSHADIMLLSHEDGIEAESHPYWYGRVVGIFHVMVKHSGIWSKSSEPQRIDVLWVRWFGREEGVSTASFDTLRLPRIGFVPDKDSHAFAFVNPDEVLRAAHLIPAFAHGRTMDLLPRSAVRQPREEDSDYVYYYVNM</sequence>
<keyword evidence="3" id="KW-1185">Reference proteome</keyword>
<feature type="region of interest" description="Disordered" evidence="1">
    <location>
        <begin position="466"/>
        <end position="486"/>
    </location>
</feature>
<organism evidence="2 3">
    <name type="scientific">Laetiporus sulphureus 93-53</name>
    <dbReference type="NCBI Taxonomy" id="1314785"/>
    <lineage>
        <taxon>Eukaryota</taxon>
        <taxon>Fungi</taxon>
        <taxon>Dikarya</taxon>
        <taxon>Basidiomycota</taxon>
        <taxon>Agaricomycotina</taxon>
        <taxon>Agaricomycetes</taxon>
        <taxon>Polyporales</taxon>
        <taxon>Laetiporus</taxon>
    </lineage>
</organism>
<dbReference type="InterPro" id="IPR041078">
    <property type="entry name" value="Plavaka"/>
</dbReference>
<dbReference type="STRING" id="1314785.A0A165HVN8"/>
<evidence type="ECO:0000256" key="1">
    <source>
        <dbReference type="SAM" id="MobiDB-lite"/>
    </source>
</evidence>
<evidence type="ECO:0000313" key="2">
    <source>
        <dbReference type="EMBL" id="KZT12252.1"/>
    </source>
</evidence>
<protein>
    <submittedName>
        <fullName evidence="2">Uncharacterized protein</fullName>
    </submittedName>
</protein>
<gene>
    <name evidence="2" type="ORF">LAESUDRAFT_641648</name>
</gene>
<accession>A0A165HVN8</accession>